<dbReference type="SUPFAM" id="SSF52047">
    <property type="entry name" value="RNI-like"/>
    <property type="match status" value="1"/>
</dbReference>
<dbReference type="Proteomes" id="UP000663090">
    <property type="component" value="Chromosome"/>
</dbReference>
<keyword evidence="2" id="KW-1185">Reference proteome</keyword>
<dbReference type="RefSeq" id="WP_206716859.1">
    <property type="nucleotide sequence ID" value="NZ_CP071091.1"/>
</dbReference>
<dbReference type="Gene3D" id="3.80.10.10">
    <property type="entry name" value="Ribonuclease Inhibitor"/>
    <property type="match status" value="1"/>
</dbReference>
<evidence type="ECO:0000313" key="2">
    <source>
        <dbReference type="Proteomes" id="UP000663090"/>
    </source>
</evidence>
<dbReference type="EMBL" id="CP071091">
    <property type="protein sequence ID" value="QSQ15119.1"/>
    <property type="molecule type" value="Genomic_DNA"/>
</dbReference>
<evidence type="ECO:0000313" key="1">
    <source>
        <dbReference type="EMBL" id="QSQ15119.1"/>
    </source>
</evidence>
<accession>A0ABX7N8P4</accession>
<sequence>MTDGQEARRLAELGLRPGEATFNAGRVERVAMDADRLVGLVSRLMREEPLRELRIQLDLAGSEESLHQVLAELREVGLASTLNRIVIDRRKYWEVIRDDELDIYREAGDVVRLELLLVDFERPDSGLELLELALMSLDTTKLEALNIAITSRGLTDSARLVQMLRRLGPRPSLREWTLGYFTGIERDWIQWVRFDALEMLLSLYPGLQTLILPMAELHVERLDHPELRSLFLNWLGSTPHGPSDLSSWTKSPVPKASGLQFLRDARLPTLEHLGIDFQFDWYVGWTPEDVHALFQADGLVQLRHLVLRYCDFGDVLCEALVHARFAPRLEVIDLTGTGLTDTGIRILARAPSFSRVKQLICARDEISPDAWDELAARFLVTEPP</sequence>
<dbReference type="InterPro" id="IPR032675">
    <property type="entry name" value="LRR_dom_sf"/>
</dbReference>
<name>A0ABX7N8P4_9BACT</name>
<organism evidence="1 2">
    <name type="scientific">Myxococcus landrumensis</name>
    <dbReference type="NCBI Taxonomy" id="2813577"/>
    <lineage>
        <taxon>Bacteria</taxon>
        <taxon>Pseudomonadati</taxon>
        <taxon>Myxococcota</taxon>
        <taxon>Myxococcia</taxon>
        <taxon>Myxococcales</taxon>
        <taxon>Cystobacterineae</taxon>
        <taxon>Myxococcaceae</taxon>
        <taxon>Myxococcus</taxon>
    </lineage>
</organism>
<reference evidence="1 2" key="1">
    <citation type="submission" date="2021-02" db="EMBL/GenBank/DDBJ databases">
        <title>De Novo genome assembly of isolated myxobacteria.</title>
        <authorList>
            <person name="Stevens D.C."/>
        </authorList>
    </citation>
    <scope>NUCLEOTIDE SEQUENCE [LARGE SCALE GENOMIC DNA]</scope>
    <source>
        <strain evidence="1 2">SCHIC003</strain>
    </source>
</reference>
<proteinExistence type="predicted"/>
<gene>
    <name evidence="1" type="ORF">JY572_03260</name>
</gene>
<protein>
    <recommendedName>
        <fullName evidence="3">WGR domain-containing protein</fullName>
    </recommendedName>
</protein>
<evidence type="ECO:0008006" key="3">
    <source>
        <dbReference type="Google" id="ProtNLM"/>
    </source>
</evidence>